<dbReference type="OrthoDB" id="1094230at2"/>
<keyword evidence="4" id="KW-1185">Reference proteome</keyword>
<dbReference type="PANTHER" id="PTHR42776:SF27">
    <property type="entry name" value="DIPEPTIDYL PEPTIDASE FAMILY MEMBER 6"/>
    <property type="match status" value="1"/>
</dbReference>
<dbReference type="SUPFAM" id="SSF53474">
    <property type="entry name" value="alpha/beta-Hydrolases"/>
    <property type="match status" value="1"/>
</dbReference>
<dbReference type="GO" id="GO:0006508">
    <property type="term" value="P:proteolysis"/>
    <property type="evidence" value="ECO:0007669"/>
    <property type="project" value="InterPro"/>
</dbReference>
<dbReference type="GO" id="GO:0004252">
    <property type="term" value="F:serine-type endopeptidase activity"/>
    <property type="evidence" value="ECO:0007669"/>
    <property type="project" value="TreeGrafter"/>
</dbReference>
<keyword evidence="1" id="KW-0378">Hydrolase</keyword>
<dbReference type="Pfam" id="PF00326">
    <property type="entry name" value="Peptidase_S9"/>
    <property type="match status" value="1"/>
</dbReference>
<proteinExistence type="predicted"/>
<evidence type="ECO:0000256" key="1">
    <source>
        <dbReference type="ARBA" id="ARBA00022801"/>
    </source>
</evidence>
<dbReference type="Gene3D" id="3.40.50.1820">
    <property type="entry name" value="alpha/beta hydrolase"/>
    <property type="match status" value="1"/>
</dbReference>
<protein>
    <submittedName>
        <fullName evidence="3">Prolyl oligopeptidase family serine peptidase</fullName>
    </submittedName>
</protein>
<evidence type="ECO:0000313" key="3">
    <source>
        <dbReference type="EMBL" id="MXP24773.1"/>
    </source>
</evidence>
<name>A0A845A685_9SPHN</name>
<dbReference type="Proteomes" id="UP000460561">
    <property type="component" value="Unassembled WGS sequence"/>
</dbReference>
<dbReference type="EMBL" id="WTYQ01000001">
    <property type="protein sequence ID" value="MXP24773.1"/>
    <property type="molecule type" value="Genomic_DNA"/>
</dbReference>
<comment type="caution">
    <text evidence="3">The sequence shown here is derived from an EMBL/GenBank/DDBJ whole genome shotgun (WGS) entry which is preliminary data.</text>
</comment>
<dbReference type="AlphaFoldDB" id="A0A845A685"/>
<accession>A0A845A685</accession>
<sequence length="640" mass="71270">MPFAATAQGNDNQSPPPIEAYGELPAIEDIALSPDGDKLAALGTWNGQRQIFTMDNELHYISSVPVENVKIRRLQWANENTLLVEASQTQKLNMNYNVDQFELYSALLIDTNNKKKIQSVFQDKRNVANAVFGNYGVRKIDGKWKAYYGGIEMQSDHSAQGYVFVGGKQGLYEIDLADNHSKRVDAPSSADKYNDWLIGTDGKIAAELEINKSDGKWQIKNAARTVIAEGVDPHGTVSLVTLGNKGDTVIYSAFDNDDERVSWYELPLSGNGETHEVFANEDIERIYTDPENGRLTGYLRETGGVEPVFFDADHQKVVAKIFKAFKSRKMRLVDWTPDFQYVLVRTSGNHDSGSWFFVDTQQLRAEQIALERPAIPDEAVGKIEVFAYKASDGLDLDGILTLPVNREAKNLPAIMLPHGGPRAHDDESFDWWAQALAAQGYAVFQPNFRGSTNRDLAFIRAGDGQWGRKMQSDISDGLQALAEKGIIDPERVCIMGASYGGYAALAGVTMQKGFYQCAVAVAPVSDVELMYQTDYKESGNSKVLRNNLQRSLGPKDAYRDISPRRFAQNADAPILLMHGRDDTVVPYVQSSKMADALKDAHKPYEFIELKGEDHWLSRAETRKQMLTDAIAFVKKNNPPN</sequence>
<dbReference type="PANTHER" id="PTHR42776">
    <property type="entry name" value="SERINE PEPTIDASE S9 FAMILY MEMBER"/>
    <property type="match status" value="1"/>
</dbReference>
<dbReference type="InterPro" id="IPR001375">
    <property type="entry name" value="Peptidase_S9_cat"/>
</dbReference>
<organism evidence="3 4">
    <name type="scientific">Altericroceibacterium indicum</name>
    <dbReference type="NCBI Taxonomy" id="374177"/>
    <lineage>
        <taxon>Bacteria</taxon>
        <taxon>Pseudomonadati</taxon>
        <taxon>Pseudomonadota</taxon>
        <taxon>Alphaproteobacteria</taxon>
        <taxon>Sphingomonadales</taxon>
        <taxon>Erythrobacteraceae</taxon>
        <taxon>Altericroceibacterium</taxon>
    </lineage>
</organism>
<reference evidence="3 4" key="1">
    <citation type="submission" date="2019-12" db="EMBL/GenBank/DDBJ databases">
        <title>Genomic-based taxomic classification of the family Erythrobacteraceae.</title>
        <authorList>
            <person name="Xu L."/>
        </authorList>
    </citation>
    <scope>NUCLEOTIDE SEQUENCE [LARGE SCALE GENOMIC DNA]</scope>
    <source>
        <strain evidence="3 4">DSM 18604</strain>
    </source>
</reference>
<evidence type="ECO:0000313" key="4">
    <source>
        <dbReference type="Proteomes" id="UP000460561"/>
    </source>
</evidence>
<dbReference type="SUPFAM" id="SSF50969">
    <property type="entry name" value="YVTN repeat-like/Quinoprotein amine dehydrogenase"/>
    <property type="match status" value="1"/>
</dbReference>
<feature type="domain" description="Peptidase S9 prolyl oligopeptidase catalytic" evidence="2">
    <location>
        <begin position="428"/>
        <end position="635"/>
    </location>
</feature>
<dbReference type="InterPro" id="IPR011044">
    <property type="entry name" value="Quino_amine_DH_bsu"/>
</dbReference>
<gene>
    <name evidence="3" type="ORF">GRI39_01765</name>
</gene>
<dbReference type="InterPro" id="IPR029058">
    <property type="entry name" value="AB_hydrolase_fold"/>
</dbReference>
<evidence type="ECO:0000259" key="2">
    <source>
        <dbReference type="Pfam" id="PF00326"/>
    </source>
</evidence>